<evidence type="ECO:0000256" key="4">
    <source>
        <dbReference type="ARBA" id="ARBA00023125"/>
    </source>
</evidence>
<evidence type="ECO:0000256" key="6">
    <source>
        <dbReference type="SAM" id="MobiDB-lite"/>
    </source>
</evidence>
<dbReference type="InterPro" id="IPR007627">
    <property type="entry name" value="RNA_pol_sigma70_r2"/>
</dbReference>
<feature type="domain" description="RNA polymerase sigma-70 region 2" evidence="7">
    <location>
        <begin position="27"/>
        <end position="92"/>
    </location>
</feature>
<dbReference type="Pfam" id="PF08281">
    <property type="entry name" value="Sigma70_r4_2"/>
    <property type="match status" value="1"/>
</dbReference>
<evidence type="ECO:0000259" key="7">
    <source>
        <dbReference type="Pfam" id="PF04542"/>
    </source>
</evidence>
<keyword evidence="3" id="KW-0731">Sigma factor</keyword>
<keyword evidence="2" id="KW-0805">Transcription regulation</keyword>
<evidence type="ECO:0000256" key="3">
    <source>
        <dbReference type="ARBA" id="ARBA00023082"/>
    </source>
</evidence>
<protein>
    <submittedName>
        <fullName evidence="9">Sigma-70 family RNA polymerase sigma factor</fullName>
    </submittedName>
</protein>
<dbReference type="GO" id="GO:0006352">
    <property type="term" value="P:DNA-templated transcription initiation"/>
    <property type="evidence" value="ECO:0007669"/>
    <property type="project" value="InterPro"/>
</dbReference>
<dbReference type="Gene3D" id="1.10.10.10">
    <property type="entry name" value="Winged helix-like DNA-binding domain superfamily/Winged helix DNA-binding domain"/>
    <property type="match status" value="1"/>
</dbReference>
<gene>
    <name evidence="9" type="ORF">HTZ77_24740</name>
</gene>
<feature type="region of interest" description="Disordered" evidence="6">
    <location>
        <begin position="316"/>
        <end position="350"/>
    </location>
</feature>
<dbReference type="GO" id="GO:0016987">
    <property type="term" value="F:sigma factor activity"/>
    <property type="evidence" value="ECO:0007669"/>
    <property type="project" value="UniProtKB-KW"/>
</dbReference>
<accession>A0A7Y6IAD7</accession>
<reference evidence="9 10" key="1">
    <citation type="submission" date="2020-06" db="EMBL/GenBank/DDBJ databases">
        <title>Nonomuraea sp. SMC257, a novel actinomycete isolated from soil.</title>
        <authorList>
            <person name="Chanama M."/>
        </authorList>
    </citation>
    <scope>NUCLEOTIDE SEQUENCE [LARGE SCALE GENOMIC DNA]</scope>
    <source>
        <strain evidence="9 10">SMC257</strain>
    </source>
</reference>
<evidence type="ECO:0000313" key="10">
    <source>
        <dbReference type="Proteomes" id="UP000586042"/>
    </source>
</evidence>
<dbReference type="Proteomes" id="UP000586042">
    <property type="component" value="Unassembled WGS sequence"/>
</dbReference>
<dbReference type="InterPro" id="IPR013249">
    <property type="entry name" value="RNA_pol_sigma70_r4_t2"/>
</dbReference>
<dbReference type="SUPFAM" id="SSF88659">
    <property type="entry name" value="Sigma3 and sigma4 domains of RNA polymerase sigma factors"/>
    <property type="match status" value="1"/>
</dbReference>
<dbReference type="InterPro" id="IPR036388">
    <property type="entry name" value="WH-like_DNA-bd_sf"/>
</dbReference>
<dbReference type="InterPro" id="IPR041916">
    <property type="entry name" value="Anti_sigma_zinc_sf"/>
</dbReference>
<dbReference type="InterPro" id="IPR039425">
    <property type="entry name" value="RNA_pol_sigma-70-like"/>
</dbReference>
<dbReference type="NCBIfam" id="TIGR02937">
    <property type="entry name" value="sigma70-ECF"/>
    <property type="match status" value="1"/>
</dbReference>
<evidence type="ECO:0000259" key="8">
    <source>
        <dbReference type="Pfam" id="PF08281"/>
    </source>
</evidence>
<keyword evidence="10" id="KW-1185">Reference proteome</keyword>
<keyword evidence="5" id="KW-0804">Transcription</keyword>
<organism evidence="9 10">
    <name type="scientific">Nonomuraea montanisoli</name>
    <dbReference type="NCBI Taxonomy" id="2741721"/>
    <lineage>
        <taxon>Bacteria</taxon>
        <taxon>Bacillati</taxon>
        <taxon>Actinomycetota</taxon>
        <taxon>Actinomycetes</taxon>
        <taxon>Streptosporangiales</taxon>
        <taxon>Streptosporangiaceae</taxon>
        <taxon>Nonomuraea</taxon>
    </lineage>
</organism>
<sequence>MTEGGTCEDAALTQRVRAGDSHAAAELYERHHAAVLAFARRLSPDPNAAEDLASEAFTRTLRTVRTGAGGPSGGWRPYLYAVVRNTAVEWARIDQRLILTDEFTAEAFADLPAAEPEIADDLVVRAYRSLPPRWQTVLWHTLIEEEDPEQVARILGITPGNVSVLAFRAREGLRKAYLAAHVAAGSPECRSFADRMAAAVRKPGGRMPRALRAHLDTCPSCARALVELRDLNSTLRAALPIVLLPLALGKATTAKGAAGLSGWAIPAMTAAAATAAVALALTLPPEPVPSPAPPSTGVRGVDVEGITVIHAHAEADPQAEGHAEVGRGVHGEEGLTHADRRSGPMRREGA</sequence>
<dbReference type="GO" id="GO:0003677">
    <property type="term" value="F:DNA binding"/>
    <property type="evidence" value="ECO:0007669"/>
    <property type="project" value="UniProtKB-KW"/>
</dbReference>
<comment type="caution">
    <text evidence="9">The sequence shown here is derived from an EMBL/GenBank/DDBJ whole genome shotgun (WGS) entry which is preliminary data.</text>
</comment>
<evidence type="ECO:0000256" key="1">
    <source>
        <dbReference type="ARBA" id="ARBA00010641"/>
    </source>
</evidence>
<proteinExistence type="inferred from homology"/>
<dbReference type="AlphaFoldDB" id="A0A7Y6IAD7"/>
<name>A0A7Y6IAD7_9ACTN</name>
<dbReference type="InterPro" id="IPR013324">
    <property type="entry name" value="RNA_pol_sigma_r3/r4-like"/>
</dbReference>
<dbReference type="PANTHER" id="PTHR43133">
    <property type="entry name" value="RNA POLYMERASE ECF-TYPE SIGMA FACTO"/>
    <property type="match status" value="1"/>
</dbReference>
<keyword evidence="4" id="KW-0238">DNA-binding</keyword>
<dbReference type="Gene3D" id="1.10.1740.10">
    <property type="match status" value="1"/>
</dbReference>
<dbReference type="SUPFAM" id="SSF88946">
    <property type="entry name" value="Sigma2 domain of RNA polymerase sigma factors"/>
    <property type="match status" value="1"/>
</dbReference>
<evidence type="ECO:0000256" key="2">
    <source>
        <dbReference type="ARBA" id="ARBA00023015"/>
    </source>
</evidence>
<evidence type="ECO:0000313" key="9">
    <source>
        <dbReference type="EMBL" id="NUW34617.1"/>
    </source>
</evidence>
<dbReference type="Pfam" id="PF04542">
    <property type="entry name" value="Sigma70_r2"/>
    <property type="match status" value="1"/>
</dbReference>
<feature type="domain" description="RNA polymerase sigma factor 70 region 4 type 2" evidence="8">
    <location>
        <begin position="123"/>
        <end position="171"/>
    </location>
</feature>
<dbReference type="RefSeq" id="WP_175592050.1">
    <property type="nucleotide sequence ID" value="NZ_JABWGN010000009.1"/>
</dbReference>
<dbReference type="Gene3D" id="1.10.10.1320">
    <property type="entry name" value="Anti-sigma factor, zinc-finger domain"/>
    <property type="match status" value="1"/>
</dbReference>
<dbReference type="InterPro" id="IPR014284">
    <property type="entry name" value="RNA_pol_sigma-70_dom"/>
</dbReference>
<dbReference type="EMBL" id="JABWGN010000009">
    <property type="protein sequence ID" value="NUW34617.1"/>
    <property type="molecule type" value="Genomic_DNA"/>
</dbReference>
<dbReference type="PANTHER" id="PTHR43133:SF8">
    <property type="entry name" value="RNA POLYMERASE SIGMA FACTOR HI_1459-RELATED"/>
    <property type="match status" value="1"/>
</dbReference>
<evidence type="ECO:0000256" key="5">
    <source>
        <dbReference type="ARBA" id="ARBA00023163"/>
    </source>
</evidence>
<comment type="similarity">
    <text evidence="1">Belongs to the sigma-70 factor family. ECF subfamily.</text>
</comment>
<dbReference type="InterPro" id="IPR013325">
    <property type="entry name" value="RNA_pol_sigma_r2"/>
</dbReference>